<dbReference type="CDD" id="cd07035">
    <property type="entry name" value="TPP_PYR_POX_like"/>
    <property type="match status" value="1"/>
</dbReference>
<dbReference type="GO" id="GO:0030976">
    <property type="term" value="F:thiamine pyrophosphate binding"/>
    <property type="evidence" value="ECO:0007669"/>
    <property type="project" value="InterPro"/>
</dbReference>
<accession>L8GZ11</accession>
<dbReference type="InterPro" id="IPR045025">
    <property type="entry name" value="HACL1-like"/>
</dbReference>
<dbReference type="VEuPathDB" id="AmoebaDB:ACA1_369090"/>
<evidence type="ECO:0000256" key="10">
    <source>
        <dbReference type="RuleBase" id="RU362132"/>
    </source>
</evidence>
<evidence type="ECO:0000259" key="11">
    <source>
        <dbReference type="Pfam" id="PF00205"/>
    </source>
</evidence>
<comment type="cofactor">
    <cofactor evidence="1">
        <name>thiamine diphosphate</name>
        <dbReference type="ChEBI" id="CHEBI:58937"/>
    </cofactor>
</comment>
<dbReference type="Pfam" id="PF02775">
    <property type="entry name" value="TPP_enzyme_C"/>
    <property type="match status" value="1"/>
</dbReference>
<dbReference type="CDD" id="cd02004">
    <property type="entry name" value="TPP_BZL_OCoD_HPCL"/>
    <property type="match status" value="1"/>
</dbReference>
<dbReference type="InterPro" id="IPR000399">
    <property type="entry name" value="TPP-bd_CS"/>
</dbReference>
<feature type="domain" description="Thiamine pyrophosphate enzyme TPP-binding" evidence="12">
    <location>
        <begin position="386"/>
        <end position="532"/>
    </location>
</feature>
<evidence type="ECO:0000256" key="9">
    <source>
        <dbReference type="ARBA" id="ARBA00044518"/>
    </source>
</evidence>
<gene>
    <name evidence="14" type="ORF">ACA1_369090</name>
</gene>
<keyword evidence="3" id="KW-0479">Metal-binding</keyword>
<dbReference type="GO" id="GO:0005777">
    <property type="term" value="C:peroxisome"/>
    <property type="evidence" value="ECO:0007669"/>
    <property type="project" value="TreeGrafter"/>
</dbReference>
<organism evidence="14 15">
    <name type="scientific">Acanthamoeba castellanii (strain ATCC 30010 / Neff)</name>
    <dbReference type="NCBI Taxonomy" id="1257118"/>
    <lineage>
        <taxon>Eukaryota</taxon>
        <taxon>Amoebozoa</taxon>
        <taxon>Discosea</taxon>
        <taxon>Longamoebia</taxon>
        <taxon>Centramoebida</taxon>
        <taxon>Acanthamoebidae</taxon>
        <taxon>Acanthamoeba</taxon>
    </lineage>
</organism>
<dbReference type="PANTHER" id="PTHR43710:SF2">
    <property type="entry name" value="2-HYDROXYACYL-COA LYASE 1"/>
    <property type="match status" value="1"/>
</dbReference>
<dbReference type="InterPro" id="IPR029035">
    <property type="entry name" value="DHS-like_NAD/FAD-binding_dom"/>
</dbReference>
<proteinExistence type="inferred from homology"/>
<evidence type="ECO:0000313" key="14">
    <source>
        <dbReference type="EMBL" id="ELR18177.1"/>
    </source>
</evidence>
<evidence type="ECO:0000256" key="8">
    <source>
        <dbReference type="ARBA" id="ARBA00044454"/>
    </source>
</evidence>
<dbReference type="Pfam" id="PF00205">
    <property type="entry name" value="TPP_enzyme_M"/>
    <property type="match status" value="1"/>
</dbReference>
<dbReference type="KEGG" id="acan:ACA1_369090"/>
<dbReference type="STRING" id="1257118.L8GZ11"/>
<evidence type="ECO:0000259" key="12">
    <source>
        <dbReference type="Pfam" id="PF02775"/>
    </source>
</evidence>
<keyword evidence="15" id="KW-1185">Reference proteome</keyword>
<dbReference type="InterPro" id="IPR011766">
    <property type="entry name" value="TPP_enzyme_TPP-bd"/>
</dbReference>
<sequence>MEGAAVVARTLKALEVTDVFGVVGRPVTNIAMMAQAEGIHFWSFRNEQAASYAAGAAGYMTGRPAVCLAVSGPGVVHALAGLGNAWANCWPMVLIGGATSTDHSEMGGFQEAPQIETVRPYVKMACRAESLARVPFYIEKAIRVAMYGRPGPTYVELPAEVIYDLMDESKLVLPRPVPPPPLTFADPKSVRAALELLKTAKNPLVIVGKGTAYARAEAEATHFVEKTGLPFLPTPMGKGVLSDEHSQSVAAARNLALQSADVILLLGARLNWILHFGQTPRYNKDVKFIHVEIAPEELNNSVRAEVALAGDIKAVLTQLNDLLAKSPFQFPKASPWWNALNDKVAKNKAVNAKLCADERMPLSYYRALKGVHDTLPHDAIIVSEGANTMDIGRTIFDNRLPRHRLDAGTWGTMGVGMGFAIAAQVVHPGKKVVAIEGDSAFGFSGMEIETMCRYGLNVCTVIINNNGISMGVEDLSGFEKPNVPFFVYTPQARYEKLIEAFGGKGYYVTKPEEIEPAMRDALAQKCPTIVNIMIDTAATRKPQEHPFELGATLGGKAKL</sequence>
<feature type="domain" description="Thiamine pyrophosphate enzyme N-terminal TPP-binding" evidence="13">
    <location>
        <begin position="1"/>
        <end position="112"/>
    </location>
</feature>
<dbReference type="InterPro" id="IPR012001">
    <property type="entry name" value="Thiamin_PyroP_enz_TPP-bd_dom"/>
</dbReference>
<dbReference type="AlphaFoldDB" id="L8GZ11"/>
<keyword evidence="4" id="KW-0460">Magnesium</keyword>
<dbReference type="SUPFAM" id="SSF52518">
    <property type="entry name" value="Thiamin diphosphate-binding fold (THDP-binding)"/>
    <property type="match status" value="2"/>
</dbReference>
<dbReference type="InterPro" id="IPR012000">
    <property type="entry name" value="Thiamin_PyroP_enz_cen_dom"/>
</dbReference>
<dbReference type="SUPFAM" id="SSF52467">
    <property type="entry name" value="DHS-like NAD/FAD-binding domain"/>
    <property type="match status" value="1"/>
</dbReference>
<comment type="catalytic activity">
    <reaction evidence="7">
        <text>a 2-hydroxy-3-methyl fatty acyl-CoA = a 2-methyl-branched fatty aldehyde + formyl-CoA</text>
        <dbReference type="Rhea" id="RHEA:25375"/>
        <dbReference type="ChEBI" id="CHEBI:49188"/>
        <dbReference type="ChEBI" id="CHEBI:57376"/>
        <dbReference type="ChEBI" id="CHEBI:58783"/>
        <dbReference type="EC" id="4.1.2.63"/>
    </reaction>
    <physiologicalReaction direction="left-to-right" evidence="7">
        <dbReference type="Rhea" id="RHEA:25376"/>
    </physiologicalReaction>
</comment>
<evidence type="ECO:0000259" key="13">
    <source>
        <dbReference type="Pfam" id="PF02776"/>
    </source>
</evidence>
<comment type="catalytic activity">
    <reaction evidence="8">
        <text>an (R)-2-hydroxy-long-chain-fatty acyl-CoA = a long-chain fatty aldehyde + formyl-CoA</text>
        <dbReference type="Rhea" id="RHEA:67444"/>
        <dbReference type="ChEBI" id="CHEBI:17176"/>
        <dbReference type="ChEBI" id="CHEBI:57376"/>
        <dbReference type="ChEBI" id="CHEBI:170012"/>
        <dbReference type="EC" id="4.1.2.63"/>
    </reaction>
    <physiologicalReaction direction="left-to-right" evidence="8">
        <dbReference type="Rhea" id="RHEA:67445"/>
    </physiologicalReaction>
</comment>
<evidence type="ECO:0000256" key="2">
    <source>
        <dbReference type="ARBA" id="ARBA00007812"/>
    </source>
</evidence>
<dbReference type="PROSITE" id="PS00187">
    <property type="entry name" value="TPP_ENZYMES"/>
    <property type="match status" value="1"/>
</dbReference>
<dbReference type="PANTHER" id="PTHR43710">
    <property type="entry name" value="2-HYDROXYACYL-COA LYASE"/>
    <property type="match status" value="1"/>
</dbReference>
<evidence type="ECO:0000256" key="4">
    <source>
        <dbReference type="ARBA" id="ARBA00022842"/>
    </source>
</evidence>
<dbReference type="GO" id="GO:0000287">
    <property type="term" value="F:magnesium ion binding"/>
    <property type="evidence" value="ECO:0007669"/>
    <property type="project" value="InterPro"/>
</dbReference>
<evidence type="ECO:0000256" key="6">
    <source>
        <dbReference type="ARBA" id="ARBA00023239"/>
    </source>
</evidence>
<evidence type="ECO:0000313" key="15">
    <source>
        <dbReference type="Proteomes" id="UP000011083"/>
    </source>
</evidence>
<dbReference type="GO" id="GO:0106359">
    <property type="term" value="F:2-hydroxyacyl-CoA lyase activity"/>
    <property type="evidence" value="ECO:0007669"/>
    <property type="project" value="UniProtKB-EC"/>
</dbReference>
<dbReference type="RefSeq" id="XP_004340197.1">
    <property type="nucleotide sequence ID" value="XM_004340149.1"/>
</dbReference>
<keyword evidence="5 10" id="KW-0786">Thiamine pyrophosphate</keyword>
<protein>
    <recommendedName>
        <fullName evidence="9">2-hydroxyacyl-CoA lyase</fullName>
        <ecNumber evidence="9">4.1.2.63</ecNumber>
    </recommendedName>
</protein>
<name>L8GZ11_ACACF</name>
<dbReference type="OrthoDB" id="10006023at2759"/>
<evidence type="ECO:0000256" key="5">
    <source>
        <dbReference type="ARBA" id="ARBA00023052"/>
    </source>
</evidence>
<dbReference type="Pfam" id="PF02776">
    <property type="entry name" value="TPP_enzyme_N"/>
    <property type="match status" value="1"/>
</dbReference>
<dbReference type="Gene3D" id="3.40.50.1220">
    <property type="entry name" value="TPP-binding domain"/>
    <property type="match status" value="1"/>
</dbReference>
<dbReference type="OMA" id="YMGMIGM"/>
<dbReference type="EMBL" id="KB007960">
    <property type="protein sequence ID" value="ELR18177.1"/>
    <property type="molecule type" value="Genomic_DNA"/>
</dbReference>
<reference evidence="14 15" key="1">
    <citation type="journal article" date="2013" name="Genome Biol.">
        <title>Genome of Acanthamoeba castellanii highlights extensive lateral gene transfer and early evolution of tyrosine kinase signaling.</title>
        <authorList>
            <person name="Clarke M."/>
            <person name="Lohan A.J."/>
            <person name="Liu B."/>
            <person name="Lagkouvardos I."/>
            <person name="Roy S."/>
            <person name="Zafar N."/>
            <person name="Bertelli C."/>
            <person name="Schilde C."/>
            <person name="Kianianmomeni A."/>
            <person name="Burglin T.R."/>
            <person name="Frech C."/>
            <person name="Turcotte B."/>
            <person name="Kopec K.O."/>
            <person name="Synnott J.M."/>
            <person name="Choo C."/>
            <person name="Paponov I."/>
            <person name="Finkler A."/>
            <person name="Soon Heng Tan C."/>
            <person name="Hutchins A.P."/>
            <person name="Weinmeier T."/>
            <person name="Rattei T."/>
            <person name="Chu J.S."/>
            <person name="Gimenez G."/>
            <person name="Irimia M."/>
            <person name="Rigden D.J."/>
            <person name="Fitzpatrick D.A."/>
            <person name="Lorenzo-Morales J."/>
            <person name="Bateman A."/>
            <person name="Chiu C.H."/>
            <person name="Tang P."/>
            <person name="Hegemann P."/>
            <person name="Fromm H."/>
            <person name="Raoult D."/>
            <person name="Greub G."/>
            <person name="Miranda-Saavedra D."/>
            <person name="Chen N."/>
            <person name="Nash P."/>
            <person name="Ginger M.L."/>
            <person name="Horn M."/>
            <person name="Schaap P."/>
            <person name="Caler L."/>
            <person name="Loftus B."/>
        </authorList>
    </citation>
    <scope>NUCLEOTIDE SEQUENCE [LARGE SCALE GENOMIC DNA]</scope>
    <source>
        <strain evidence="14 15">Neff</strain>
    </source>
</reference>
<dbReference type="GO" id="GO:0001561">
    <property type="term" value="P:fatty acid alpha-oxidation"/>
    <property type="evidence" value="ECO:0007669"/>
    <property type="project" value="TreeGrafter"/>
</dbReference>
<evidence type="ECO:0000256" key="3">
    <source>
        <dbReference type="ARBA" id="ARBA00022723"/>
    </source>
</evidence>
<dbReference type="NCBIfam" id="NF006721">
    <property type="entry name" value="PRK09259.1"/>
    <property type="match status" value="1"/>
</dbReference>
<dbReference type="GeneID" id="14919107"/>
<dbReference type="InterPro" id="IPR029061">
    <property type="entry name" value="THDP-binding"/>
</dbReference>
<dbReference type="Gene3D" id="3.40.50.970">
    <property type="match status" value="2"/>
</dbReference>
<keyword evidence="6 14" id="KW-0456">Lyase</keyword>
<comment type="similarity">
    <text evidence="2 10">Belongs to the TPP enzyme family.</text>
</comment>
<dbReference type="EC" id="4.1.2.63" evidence="9"/>
<dbReference type="Proteomes" id="UP000011083">
    <property type="component" value="Unassembled WGS sequence"/>
</dbReference>
<evidence type="ECO:0000256" key="1">
    <source>
        <dbReference type="ARBA" id="ARBA00001964"/>
    </source>
</evidence>
<feature type="domain" description="Thiamine pyrophosphate enzyme central" evidence="11">
    <location>
        <begin position="190"/>
        <end position="319"/>
    </location>
</feature>
<evidence type="ECO:0000256" key="7">
    <source>
        <dbReference type="ARBA" id="ARBA00044451"/>
    </source>
</evidence>
<dbReference type="FunFam" id="3.40.50.1220:FF:000006">
    <property type="entry name" value="2-hydroxyacyl-CoA lyase 1"/>
    <property type="match status" value="1"/>
</dbReference>